<keyword evidence="2" id="KW-1185">Reference proteome</keyword>
<evidence type="ECO:0000313" key="2">
    <source>
        <dbReference type="Proteomes" id="UP000184147"/>
    </source>
</evidence>
<dbReference type="OrthoDB" id="1439039at2"/>
<sequence length="133" mass="15893">MSYFLTIKTELQNHISNLNSIRIDSKNSKLENHLNQTISIYNDLSYESPEKLKRFIEYLSQEARYFGWSFPENAIEEDCEKSFWNMENKIKKLIGGMTVNERLYFFGFLEEYEKLPSNHISARNAILEKLFIY</sequence>
<dbReference type="STRING" id="1124188.SAMN05444377_12322"/>
<dbReference type="RefSeq" id="WP_073365450.1">
    <property type="nucleotide sequence ID" value="NZ_FQVQ01000023.1"/>
</dbReference>
<name>A0A1M5EXS1_9FLAO</name>
<accession>A0A1M5EXS1</accession>
<dbReference type="AlphaFoldDB" id="A0A1M5EXS1"/>
<reference evidence="1 2" key="1">
    <citation type="submission" date="2016-11" db="EMBL/GenBank/DDBJ databases">
        <authorList>
            <person name="Jaros S."/>
            <person name="Januszkiewicz K."/>
            <person name="Wedrychowicz H."/>
        </authorList>
    </citation>
    <scope>NUCLEOTIDE SEQUENCE [LARGE SCALE GENOMIC DNA]</scope>
    <source>
        <strain evidence="1 2">DSM 25660</strain>
    </source>
</reference>
<evidence type="ECO:0000313" key="1">
    <source>
        <dbReference type="EMBL" id="SHF84034.1"/>
    </source>
</evidence>
<dbReference type="EMBL" id="FQVQ01000023">
    <property type="protein sequence ID" value="SHF84034.1"/>
    <property type="molecule type" value="Genomic_DNA"/>
</dbReference>
<proteinExistence type="predicted"/>
<organism evidence="1 2">
    <name type="scientific">Flavobacterium fontis</name>
    <dbReference type="NCBI Taxonomy" id="1124188"/>
    <lineage>
        <taxon>Bacteria</taxon>
        <taxon>Pseudomonadati</taxon>
        <taxon>Bacteroidota</taxon>
        <taxon>Flavobacteriia</taxon>
        <taxon>Flavobacteriales</taxon>
        <taxon>Flavobacteriaceae</taxon>
        <taxon>Flavobacterium</taxon>
    </lineage>
</organism>
<protein>
    <submittedName>
        <fullName evidence="1">Uncharacterized protein</fullName>
    </submittedName>
</protein>
<gene>
    <name evidence="1" type="ORF">SAMN05444377_12322</name>
</gene>
<dbReference type="Proteomes" id="UP000184147">
    <property type="component" value="Unassembled WGS sequence"/>
</dbReference>